<reference evidence="5" key="1">
    <citation type="submission" date="2022-11" db="UniProtKB">
        <authorList>
            <consortium name="WormBaseParasite"/>
        </authorList>
    </citation>
    <scope>IDENTIFICATION</scope>
</reference>
<keyword evidence="1" id="KW-0175">Coiled coil</keyword>
<evidence type="ECO:0000256" key="1">
    <source>
        <dbReference type="SAM" id="Coils"/>
    </source>
</evidence>
<feature type="coiled-coil region" evidence="1">
    <location>
        <begin position="1"/>
        <end position="28"/>
    </location>
</feature>
<dbReference type="WBParaSite" id="PSAMB.scaffold1827size27553.g15054.t1">
    <property type="protein sequence ID" value="PSAMB.scaffold1827size27553.g15054.t1"/>
    <property type="gene ID" value="PSAMB.scaffold1827size27553.g15054"/>
</dbReference>
<keyword evidence="4" id="KW-1185">Reference proteome</keyword>
<feature type="region of interest" description="Disordered" evidence="2">
    <location>
        <begin position="401"/>
        <end position="428"/>
    </location>
</feature>
<dbReference type="Proteomes" id="UP000887566">
    <property type="component" value="Unplaced"/>
</dbReference>
<dbReference type="Pfam" id="PF00646">
    <property type="entry name" value="F-box"/>
    <property type="match status" value="1"/>
</dbReference>
<dbReference type="CDD" id="cd09917">
    <property type="entry name" value="F-box_SF"/>
    <property type="match status" value="1"/>
</dbReference>
<feature type="domain" description="F-box" evidence="3">
    <location>
        <begin position="43"/>
        <end position="90"/>
    </location>
</feature>
<dbReference type="AlphaFoldDB" id="A0A914VFK7"/>
<dbReference type="InterPro" id="IPR036047">
    <property type="entry name" value="F-box-like_dom_sf"/>
</dbReference>
<organism evidence="4 5">
    <name type="scientific">Plectus sambesii</name>
    <dbReference type="NCBI Taxonomy" id="2011161"/>
    <lineage>
        <taxon>Eukaryota</taxon>
        <taxon>Metazoa</taxon>
        <taxon>Ecdysozoa</taxon>
        <taxon>Nematoda</taxon>
        <taxon>Chromadorea</taxon>
        <taxon>Plectida</taxon>
        <taxon>Plectina</taxon>
        <taxon>Plectoidea</taxon>
        <taxon>Plectidae</taxon>
        <taxon>Plectus</taxon>
    </lineage>
</organism>
<evidence type="ECO:0000256" key="2">
    <source>
        <dbReference type="SAM" id="MobiDB-lite"/>
    </source>
</evidence>
<dbReference type="PROSITE" id="PS50181">
    <property type="entry name" value="FBOX"/>
    <property type="match status" value="1"/>
</dbReference>
<dbReference type="InterPro" id="IPR001810">
    <property type="entry name" value="F-box_dom"/>
</dbReference>
<dbReference type="SUPFAM" id="SSF81383">
    <property type="entry name" value="F-box domain"/>
    <property type="match status" value="1"/>
</dbReference>
<name>A0A914VFK7_9BILA</name>
<evidence type="ECO:0000313" key="4">
    <source>
        <dbReference type="Proteomes" id="UP000887566"/>
    </source>
</evidence>
<sequence>MAALEAENARLQAEIDRLGRTLTDVSERIVCGRLTGELPDNFLEQFSQLPDRPLEHVLRFLPALQVAQMRHVSRRFNHIIRKCSKSMPKKESKGSVVFKSCNAGKLTVAWIDDRAIQVAEKKLTGDEVALSELLRFFCISGCIYFGEGLSAADKVLDQLSKAWLTIRPEVVVFAGDFSQTSRDSLRAFLVKVEPSIRRLNFQYTRNIDDALLSDDVIGAAGRLDGLMIMPMCLGSKLHNFNIGDRTLLAMADADHISSYGSVAGCSGVTPSGIRAFVEKWIKKERPKPGRQFSCCRKIQQLYELSFYNCANVTPAAVEEACGDLLKKGTMMAVTRASSVSEPGERNGQQGSFTVLCPSSNRYLHIRFHIAPNPAHIVFEPRPVNFAKDKFVFNDYVNNHEDLDPEMEDDDIDDYDGYDAIDYDNDEDN</sequence>
<protein>
    <submittedName>
        <fullName evidence="5">F-box domain-containing protein</fullName>
    </submittedName>
</protein>
<proteinExistence type="predicted"/>
<evidence type="ECO:0000313" key="5">
    <source>
        <dbReference type="WBParaSite" id="PSAMB.scaffold1827size27553.g15054.t1"/>
    </source>
</evidence>
<feature type="compositionally biased region" description="Acidic residues" evidence="2">
    <location>
        <begin position="402"/>
        <end position="428"/>
    </location>
</feature>
<evidence type="ECO:0000259" key="3">
    <source>
        <dbReference type="PROSITE" id="PS50181"/>
    </source>
</evidence>
<accession>A0A914VFK7</accession>